<protein>
    <submittedName>
        <fullName evidence="6">Uncharacterized protein</fullName>
    </submittedName>
</protein>
<sequence>MTTTDKKQVIVIGSGIFGMSTALWMLQDGKYDVTILEKCGIIPAPDAASTDLNKIIRSADYADPALAGLALNAVEHWRLPEWEGTYHESGVFAISASDQAEGLSFVESAYKNCLDLGLAAEIIPDSKTLESHAKFAGLKTGGFGGRKGYYNPIGGWAEAGRAVEVGLKRVRQLGGEVRGGAEVVGLIKDGKKVQGVRLKSGEEVKGDLVVVAAGAWTPALFALPDVSAHLPPIVATGQSVATMQLTPEEAERYSNTPVVFNLDDGYYIFPPNHEGIVKMAIHGAGYVNPQEEVKGVSIPRTKLTPGAEDGAIPKVMLDHIKSGLAEVYPELTKKDFNMTRLCWYCDTVTGDWLIDYHPDYENLFVATGGSGHAFKFAPVIGREILKSIEGNPAPEYKERWAFCPPKELVEPAAEKGDVSTDAPETTAAGADVRAGQRKVLKVEDLVTSRDLRAKL</sequence>
<dbReference type="OrthoDB" id="2219495at2759"/>
<gene>
    <name evidence="6" type="ORF">CI109_101548</name>
</gene>
<dbReference type="Pfam" id="PF01266">
    <property type="entry name" value="DAO"/>
    <property type="match status" value="1"/>
</dbReference>
<reference evidence="6" key="1">
    <citation type="submission" date="2017-08" db="EMBL/GenBank/DDBJ databases">
        <authorList>
            <person name="Cuomo C."/>
            <person name="Billmyre B."/>
            <person name="Heitman J."/>
        </authorList>
    </citation>
    <scope>NUCLEOTIDE SEQUENCE</scope>
    <source>
        <strain evidence="6">CBS 12478</strain>
    </source>
</reference>
<dbReference type="InterPro" id="IPR036188">
    <property type="entry name" value="FAD/NAD-bd_sf"/>
</dbReference>
<dbReference type="GO" id="GO:0050660">
    <property type="term" value="F:flavin adenine dinucleotide binding"/>
    <property type="evidence" value="ECO:0007669"/>
    <property type="project" value="InterPro"/>
</dbReference>
<name>A0A5M6C5U9_9TREE</name>
<keyword evidence="5" id="KW-0560">Oxidoreductase</keyword>
<dbReference type="AlphaFoldDB" id="A0A5M6C5U9"/>
<organism evidence="6 7">
    <name type="scientific">Kwoniella shandongensis</name>
    <dbReference type="NCBI Taxonomy" id="1734106"/>
    <lineage>
        <taxon>Eukaryota</taxon>
        <taxon>Fungi</taxon>
        <taxon>Dikarya</taxon>
        <taxon>Basidiomycota</taxon>
        <taxon>Agaricomycotina</taxon>
        <taxon>Tremellomycetes</taxon>
        <taxon>Tremellales</taxon>
        <taxon>Cryptococcaceae</taxon>
        <taxon>Kwoniella</taxon>
    </lineage>
</organism>
<proteinExistence type="inferred from homology"/>
<dbReference type="PANTHER" id="PTHR10961:SF46">
    <property type="entry name" value="PEROXISOMAL SARCOSINE OXIDASE"/>
    <property type="match status" value="1"/>
</dbReference>
<dbReference type="GO" id="GO:0004657">
    <property type="term" value="F:proline dehydrogenase activity"/>
    <property type="evidence" value="ECO:0007669"/>
    <property type="project" value="TreeGrafter"/>
</dbReference>
<evidence type="ECO:0000256" key="4">
    <source>
        <dbReference type="ARBA" id="ARBA00022827"/>
    </source>
</evidence>
<dbReference type="InterPro" id="IPR006076">
    <property type="entry name" value="FAD-dep_OxRdtase"/>
</dbReference>
<dbReference type="GeneID" id="43586621"/>
<reference evidence="6" key="2">
    <citation type="submission" date="2024-01" db="EMBL/GenBank/DDBJ databases">
        <title>Comparative genomics of Cryptococcus and Kwoniella reveals pathogenesis evolution and contrasting modes of karyotype evolution via chromosome fusion or intercentromeric recombination.</title>
        <authorList>
            <person name="Coelho M.A."/>
            <person name="David-Palma M."/>
            <person name="Shea T."/>
            <person name="Bowers K."/>
            <person name="McGinley-Smith S."/>
            <person name="Mohammad A.W."/>
            <person name="Gnirke A."/>
            <person name="Yurkov A.M."/>
            <person name="Nowrousian M."/>
            <person name="Sun S."/>
            <person name="Cuomo C.A."/>
            <person name="Heitman J."/>
        </authorList>
    </citation>
    <scope>NUCLEOTIDE SEQUENCE</scope>
    <source>
        <strain evidence="6">CBS 12478</strain>
    </source>
</reference>
<dbReference type="RefSeq" id="XP_031863444.1">
    <property type="nucleotide sequence ID" value="XM_032002507.1"/>
</dbReference>
<dbReference type="Proteomes" id="UP000322225">
    <property type="component" value="Chromosome 3"/>
</dbReference>
<evidence type="ECO:0000256" key="5">
    <source>
        <dbReference type="ARBA" id="ARBA00023002"/>
    </source>
</evidence>
<dbReference type="SUPFAM" id="SSF51905">
    <property type="entry name" value="FAD/NAD(P)-binding domain"/>
    <property type="match status" value="1"/>
</dbReference>
<keyword evidence="4" id="KW-0274">FAD</keyword>
<dbReference type="Gene3D" id="3.30.9.10">
    <property type="entry name" value="D-Amino Acid Oxidase, subunit A, domain 2"/>
    <property type="match status" value="1"/>
</dbReference>
<comment type="similarity">
    <text evidence="2">Belongs to the MSOX/MTOX family.</text>
</comment>
<dbReference type="EMBL" id="CP144053">
    <property type="protein sequence ID" value="WWD17111.1"/>
    <property type="molecule type" value="Genomic_DNA"/>
</dbReference>
<dbReference type="GO" id="GO:0050031">
    <property type="term" value="F:L-pipecolate oxidase activity"/>
    <property type="evidence" value="ECO:0007669"/>
    <property type="project" value="TreeGrafter"/>
</dbReference>
<dbReference type="InterPro" id="IPR045170">
    <property type="entry name" value="MTOX"/>
</dbReference>
<comment type="cofactor">
    <cofactor evidence="1">
        <name>FAD</name>
        <dbReference type="ChEBI" id="CHEBI:57692"/>
    </cofactor>
</comment>
<evidence type="ECO:0000256" key="3">
    <source>
        <dbReference type="ARBA" id="ARBA00022630"/>
    </source>
</evidence>
<dbReference type="KEGG" id="ksn:43586621"/>
<dbReference type="Gene3D" id="3.50.50.60">
    <property type="entry name" value="FAD/NAD(P)-binding domain"/>
    <property type="match status" value="1"/>
</dbReference>
<evidence type="ECO:0000313" key="7">
    <source>
        <dbReference type="Proteomes" id="UP000322225"/>
    </source>
</evidence>
<keyword evidence="7" id="KW-1185">Reference proteome</keyword>
<dbReference type="PANTHER" id="PTHR10961">
    <property type="entry name" value="PEROXISOMAL SARCOSINE OXIDASE"/>
    <property type="match status" value="1"/>
</dbReference>
<evidence type="ECO:0000256" key="2">
    <source>
        <dbReference type="ARBA" id="ARBA00010989"/>
    </source>
</evidence>
<dbReference type="GO" id="GO:0008115">
    <property type="term" value="F:sarcosine oxidase activity"/>
    <property type="evidence" value="ECO:0007669"/>
    <property type="project" value="TreeGrafter"/>
</dbReference>
<accession>A0A5M6C5U9</accession>
<evidence type="ECO:0000256" key="1">
    <source>
        <dbReference type="ARBA" id="ARBA00001974"/>
    </source>
</evidence>
<keyword evidence="3" id="KW-0285">Flavoprotein</keyword>
<evidence type="ECO:0000313" key="6">
    <source>
        <dbReference type="EMBL" id="WWD17111.1"/>
    </source>
</evidence>